<dbReference type="Proteomes" id="UP001165240">
    <property type="component" value="Unassembled WGS sequence"/>
</dbReference>
<protein>
    <recommendedName>
        <fullName evidence="4">Lipoprotein</fullName>
    </recommendedName>
</protein>
<sequence length="115" mass="13350">MKKWFSIFLVICLFTLCAACSNITWKKEYSTSLPRELLSEGDEYSILTVGKEINHPEDIMGLKKVKYLSSLDQAKKEYPDLNIKESPFFIVFNNKEIVLRTSSVDKALLFIKENY</sequence>
<evidence type="ECO:0008006" key="4">
    <source>
        <dbReference type="Google" id="ProtNLM"/>
    </source>
</evidence>
<proteinExistence type="predicted"/>
<gene>
    <name evidence="2" type="ORF">ShirakiTB12_52790</name>
</gene>
<reference evidence="2" key="1">
    <citation type="journal article" date="2024" name="Appl Microbiol">
        <title>Effect of kuratsuki Bacillus and Priestia on Taste of Sake.</title>
        <authorList>
            <person name="Kobayashi K."/>
            <person name="Nishida H."/>
        </authorList>
    </citation>
    <scope>NUCLEOTIDE SEQUENCE</scope>
    <source>
        <strain evidence="2">B-12</strain>
    </source>
</reference>
<accession>A0AAX6BSZ0</accession>
<name>A0AAX6BSZ0_PRIMG</name>
<dbReference type="EMBL" id="BSYK01000002">
    <property type="protein sequence ID" value="GMG76810.1"/>
    <property type="molecule type" value="Genomic_DNA"/>
</dbReference>
<dbReference type="AlphaFoldDB" id="A0AAX6BSZ0"/>
<feature type="chain" id="PRO_5043612714" description="Lipoprotein" evidence="1">
    <location>
        <begin position="19"/>
        <end position="115"/>
    </location>
</feature>
<feature type="signal peptide" evidence="1">
    <location>
        <begin position="1"/>
        <end position="18"/>
    </location>
</feature>
<comment type="caution">
    <text evidence="2">The sequence shown here is derived from an EMBL/GenBank/DDBJ whole genome shotgun (WGS) entry which is preliminary data.</text>
</comment>
<dbReference type="RefSeq" id="WP_182421076.1">
    <property type="nucleotide sequence ID" value="NZ_BSYK01000002.1"/>
</dbReference>
<evidence type="ECO:0000313" key="2">
    <source>
        <dbReference type="EMBL" id="GMG76810.1"/>
    </source>
</evidence>
<keyword evidence="1" id="KW-0732">Signal</keyword>
<organism evidence="2 3">
    <name type="scientific">Priestia megaterium</name>
    <name type="common">Bacillus megaterium</name>
    <dbReference type="NCBI Taxonomy" id="1404"/>
    <lineage>
        <taxon>Bacteria</taxon>
        <taxon>Bacillati</taxon>
        <taxon>Bacillota</taxon>
        <taxon>Bacilli</taxon>
        <taxon>Bacillales</taxon>
        <taxon>Bacillaceae</taxon>
        <taxon>Priestia</taxon>
    </lineage>
</organism>
<evidence type="ECO:0000313" key="3">
    <source>
        <dbReference type="Proteomes" id="UP001165240"/>
    </source>
</evidence>
<evidence type="ECO:0000256" key="1">
    <source>
        <dbReference type="SAM" id="SignalP"/>
    </source>
</evidence>